<dbReference type="RefSeq" id="WP_158902946.1">
    <property type="nucleotide sequence ID" value="NZ_CP035733.1"/>
</dbReference>
<gene>
    <name evidence="7" type="ORF">EUU25_00190</name>
</gene>
<dbReference type="Proteomes" id="UP000428803">
    <property type="component" value="Chromosome"/>
</dbReference>
<feature type="active site" evidence="5">
    <location>
        <position position="17"/>
    </location>
</feature>
<keyword evidence="4" id="KW-0904">Protein phosphatase</keyword>
<dbReference type="SMART" id="SM00226">
    <property type="entry name" value="LMWPc"/>
    <property type="match status" value="1"/>
</dbReference>
<reference evidence="8" key="1">
    <citation type="submission" date="2019-01" db="EMBL/GenBank/DDBJ databases">
        <title>Sphingorhabdus lacus sp.nov., isolated from an oligotrophic freshwater lake.</title>
        <authorList>
            <person name="Park M."/>
        </authorList>
    </citation>
    <scope>NUCLEOTIDE SEQUENCE [LARGE SCALE GENOMIC DNA]</scope>
    <source>
        <strain evidence="8">IMCC1753</strain>
    </source>
</reference>
<evidence type="ECO:0000313" key="8">
    <source>
        <dbReference type="Proteomes" id="UP000428803"/>
    </source>
</evidence>
<dbReference type="OrthoDB" id="9784339at2"/>
<dbReference type="PRINTS" id="PR00719">
    <property type="entry name" value="LMWPTPASE"/>
</dbReference>
<evidence type="ECO:0000313" key="7">
    <source>
        <dbReference type="EMBL" id="QGY82067.1"/>
    </source>
</evidence>
<dbReference type="EMBL" id="CP035733">
    <property type="protein sequence ID" value="QGY82067.1"/>
    <property type="molecule type" value="Genomic_DNA"/>
</dbReference>
<feature type="active site" description="Nucleophile" evidence="5">
    <location>
        <position position="11"/>
    </location>
</feature>
<dbReference type="InterPro" id="IPR050438">
    <property type="entry name" value="LMW_PTPase"/>
</dbReference>
<accession>A0A6I6LDC7</accession>
<evidence type="ECO:0000256" key="2">
    <source>
        <dbReference type="ARBA" id="ARBA00013064"/>
    </source>
</evidence>
<sequence length="156" mass="16645">MNSAPSVLMVCLGNICRSPLAEAALRQAAANSGFAISIDSAGTGDWHIGSSPDPRACAAALSLGGVDIRDLRARQVCSSDFYQFDFILAMDSANLRNLEAMMPEGSSAHLSLLLDYVPGAEGRSVADPYYGAAADFEICWKQVKSATEHFLKKLEQ</sequence>
<dbReference type="PANTHER" id="PTHR11717:SF7">
    <property type="entry name" value="LOW MOLECULAR WEIGHT PHOSPHOTYROSINE PROTEIN PHOSPHATASE"/>
    <property type="match status" value="1"/>
</dbReference>
<feature type="domain" description="Phosphotyrosine protein phosphatase I" evidence="6">
    <location>
        <begin position="5"/>
        <end position="153"/>
    </location>
</feature>
<dbReference type="PANTHER" id="PTHR11717">
    <property type="entry name" value="LOW MOLECULAR WEIGHT PROTEIN TYROSINE PHOSPHATASE"/>
    <property type="match status" value="1"/>
</dbReference>
<dbReference type="InterPro" id="IPR023485">
    <property type="entry name" value="Ptyr_pPase"/>
</dbReference>
<dbReference type="InterPro" id="IPR017867">
    <property type="entry name" value="Tyr_phospatase_low_mol_wt"/>
</dbReference>
<dbReference type="AlphaFoldDB" id="A0A6I6LDC7"/>
<comment type="similarity">
    <text evidence="1">Belongs to the low molecular weight phosphotyrosine protein phosphatase family.</text>
</comment>
<dbReference type="SUPFAM" id="SSF52788">
    <property type="entry name" value="Phosphotyrosine protein phosphatases I"/>
    <property type="match status" value="1"/>
</dbReference>
<evidence type="ECO:0000256" key="3">
    <source>
        <dbReference type="ARBA" id="ARBA00022801"/>
    </source>
</evidence>
<evidence type="ECO:0000256" key="1">
    <source>
        <dbReference type="ARBA" id="ARBA00011063"/>
    </source>
</evidence>
<feature type="active site" description="Proton donor" evidence="5">
    <location>
        <position position="127"/>
    </location>
</feature>
<name>A0A6I6LDC7_9SPHN</name>
<evidence type="ECO:0000259" key="6">
    <source>
        <dbReference type="SMART" id="SM00226"/>
    </source>
</evidence>
<organism evidence="7 8">
    <name type="scientific">Sphingorhabdus lacus</name>
    <dbReference type="NCBI Taxonomy" id="392610"/>
    <lineage>
        <taxon>Bacteria</taxon>
        <taxon>Pseudomonadati</taxon>
        <taxon>Pseudomonadota</taxon>
        <taxon>Alphaproteobacteria</taxon>
        <taxon>Sphingomonadales</taxon>
        <taxon>Sphingomonadaceae</taxon>
        <taxon>Sphingorhabdus</taxon>
    </lineage>
</organism>
<dbReference type="KEGG" id="slaa:EUU25_00190"/>
<dbReference type="GO" id="GO:0004725">
    <property type="term" value="F:protein tyrosine phosphatase activity"/>
    <property type="evidence" value="ECO:0007669"/>
    <property type="project" value="UniProtKB-EC"/>
</dbReference>
<dbReference type="Gene3D" id="3.40.50.2300">
    <property type="match status" value="1"/>
</dbReference>
<evidence type="ECO:0000256" key="4">
    <source>
        <dbReference type="ARBA" id="ARBA00022912"/>
    </source>
</evidence>
<dbReference type="InterPro" id="IPR036196">
    <property type="entry name" value="Ptyr_pPase_sf"/>
</dbReference>
<dbReference type="EC" id="3.1.3.48" evidence="2"/>
<evidence type="ECO:0000256" key="5">
    <source>
        <dbReference type="PIRSR" id="PIRSR617867-1"/>
    </source>
</evidence>
<dbReference type="Pfam" id="PF01451">
    <property type="entry name" value="LMWPc"/>
    <property type="match status" value="1"/>
</dbReference>
<protein>
    <recommendedName>
        <fullName evidence="2">protein-tyrosine-phosphatase</fullName>
        <ecNumber evidence="2">3.1.3.48</ecNumber>
    </recommendedName>
</protein>
<keyword evidence="8" id="KW-1185">Reference proteome</keyword>
<dbReference type="CDD" id="cd16343">
    <property type="entry name" value="LMWPTP"/>
    <property type="match status" value="1"/>
</dbReference>
<proteinExistence type="inferred from homology"/>
<keyword evidence="3" id="KW-0378">Hydrolase</keyword>